<organism evidence="1">
    <name type="scientific">viral metagenome</name>
    <dbReference type="NCBI Taxonomy" id="1070528"/>
    <lineage>
        <taxon>unclassified sequences</taxon>
        <taxon>metagenomes</taxon>
        <taxon>organismal metagenomes</taxon>
    </lineage>
</organism>
<proteinExistence type="predicted"/>
<dbReference type="EMBL" id="MN739469">
    <property type="protein sequence ID" value="QHT06549.1"/>
    <property type="molecule type" value="Genomic_DNA"/>
</dbReference>
<evidence type="ECO:0000313" key="1">
    <source>
        <dbReference type="EMBL" id="QHT06549.1"/>
    </source>
</evidence>
<name>A0A6C0CS81_9ZZZZ</name>
<accession>A0A6C0CS81</accession>
<dbReference type="AlphaFoldDB" id="A0A6C0CS81"/>
<protein>
    <submittedName>
        <fullName evidence="1">Uncharacterized protein</fullName>
    </submittedName>
</protein>
<sequence>MINKLLLALIFIVIFCLFKPVKEGFITSDYNTCRSKGFSKEFCVQTPLAGNVVGTCLCKNGEKGLLMPGFQGECVCGGAGAFAYYD</sequence>
<reference evidence="1" key="1">
    <citation type="journal article" date="2020" name="Nature">
        <title>Giant virus diversity and host interactions through global metagenomics.</title>
        <authorList>
            <person name="Schulz F."/>
            <person name="Roux S."/>
            <person name="Paez-Espino D."/>
            <person name="Jungbluth S."/>
            <person name="Walsh D.A."/>
            <person name="Denef V.J."/>
            <person name="McMahon K.D."/>
            <person name="Konstantinidis K.T."/>
            <person name="Eloe-Fadrosh E.A."/>
            <person name="Kyrpides N.C."/>
            <person name="Woyke T."/>
        </authorList>
    </citation>
    <scope>NUCLEOTIDE SEQUENCE</scope>
    <source>
        <strain evidence="1">GVMAG-M-3300021425-30</strain>
    </source>
</reference>